<accession>A0A1X7SIZ4</accession>
<evidence type="ECO:0000313" key="3">
    <source>
        <dbReference type="EnsemblMetazoa" id="Aqu2.1.02092_001"/>
    </source>
</evidence>
<dbReference type="eggNOG" id="KOG4598">
    <property type="taxonomic scope" value="Eukaryota"/>
</dbReference>
<organism evidence="3">
    <name type="scientific">Amphimedon queenslandica</name>
    <name type="common">Sponge</name>
    <dbReference type="NCBI Taxonomy" id="400682"/>
    <lineage>
        <taxon>Eukaryota</taxon>
        <taxon>Metazoa</taxon>
        <taxon>Porifera</taxon>
        <taxon>Demospongiae</taxon>
        <taxon>Heteroscleromorpha</taxon>
        <taxon>Haplosclerida</taxon>
        <taxon>Niphatidae</taxon>
        <taxon>Amphimedon</taxon>
    </lineage>
</organism>
<dbReference type="Pfam" id="PF19718">
    <property type="entry name" value="USP47_C"/>
    <property type="match status" value="1"/>
</dbReference>
<sequence>MYRYVEFHLYWVLLNITIPPALAPEATPTITDVIEGGIMEIISINEENKGKERKVQVQVDKRITLAQLKEELVPLIGVPPTGFIVYGISGCGEYEIKYEMEELDETVIEILHSGLEKLIVRLGRALGRGEVRIELYLLQVNNTEFCNFMMESIVAKDTPVREFKKQIIEEAKVLGIDCVLELDK</sequence>
<dbReference type="EnsemblMetazoa" id="Aqu2.1.02092_001">
    <property type="protein sequence ID" value="Aqu2.1.02092_001"/>
    <property type="gene ID" value="Aqu2.1.02092"/>
</dbReference>
<name>A0A1X7SIZ4_AMPQE</name>
<feature type="signal peptide" evidence="1">
    <location>
        <begin position="1"/>
        <end position="23"/>
    </location>
</feature>
<reference evidence="3" key="1">
    <citation type="submission" date="2017-05" db="UniProtKB">
        <authorList>
            <consortium name="EnsemblMetazoa"/>
        </authorList>
    </citation>
    <scope>IDENTIFICATION</scope>
</reference>
<protein>
    <recommendedName>
        <fullName evidence="2">Ubiquitin carboxyl-terminal hydrolase 47 C-terminal domain-containing protein</fullName>
    </recommendedName>
</protein>
<dbReference type="AlphaFoldDB" id="A0A1X7SIZ4"/>
<feature type="domain" description="Ubiquitin carboxyl-terminal hydrolase 47 C-terminal" evidence="2">
    <location>
        <begin position="132"/>
        <end position="184"/>
    </location>
</feature>
<dbReference type="InterPro" id="IPR045578">
    <property type="entry name" value="USP47_C"/>
</dbReference>
<proteinExistence type="predicted"/>
<dbReference type="InParanoid" id="A0A1X7SIZ4"/>
<evidence type="ECO:0000256" key="1">
    <source>
        <dbReference type="SAM" id="SignalP"/>
    </source>
</evidence>
<feature type="chain" id="PRO_5010861094" description="Ubiquitin carboxyl-terminal hydrolase 47 C-terminal domain-containing protein" evidence="1">
    <location>
        <begin position="24"/>
        <end position="184"/>
    </location>
</feature>
<keyword evidence="1" id="KW-0732">Signal</keyword>
<evidence type="ECO:0000259" key="2">
    <source>
        <dbReference type="Pfam" id="PF19718"/>
    </source>
</evidence>